<dbReference type="InterPro" id="IPR011048">
    <property type="entry name" value="Haem_d1_sf"/>
</dbReference>
<dbReference type="SUPFAM" id="SSF51004">
    <property type="entry name" value="C-terminal (heme d1) domain of cytochrome cd1-nitrite reductase"/>
    <property type="match status" value="1"/>
</dbReference>
<comment type="caution">
    <text evidence="1">The sequence shown here is derived from an EMBL/GenBank/DDBJ whole genome shotgun (WGS) entry which is preliminary data.</text>
</comment>
<dbReference type="Proteomes" id="UP000682403">
    <property type="component" value="Unassembled WGS sequence"/>
</dbReference>
<dbReference type="EMBL" id="JAGVRK010000001">
    <property type="protein sequence ID" value="MBS2970749.1"/>
    <property type="molecule type" value="Genomic_DNA"/>
</dbReference>
<proteinExistence type="predicted"/>
<dbReference type="Gene3D" id="2.130.10.10">
    <property type="entry name" value="YVTN repeat-like/Quinoprotein amine dehydrogenase"/>
    <property type="match status" value="1"/>
</dbReference>
<name>A0ABS5LJ14_9BACI</name>
<keyword evidence="2" id="KW-1185">Reference proteome</keyword>
<dbReference type="InterPro" id="IPR015943">
    <property type="entry name" value="WD40/YVTN_repeat-like_dom_sf"/>
</dbReference>
<gene>
    <name evidence="1" type="ORF">J9317_18555</name>
</gene>
<protein>
    <recommendedName>
        <fullName evidence="3">WD40 repeat domain-containing protein</fullName>
    </recommendedName>
</protein>
<reference evidence="1 2" key="1">
    <citation type="submission" date="2021-04" db="EMBL/GenBank/DDBJ databases">
        <title>Metabacillus sp. strain KIGAM252 whole genome sequence.</title>
        <authorList>
            <person name="Seo M.-J."/>
            <person name="Cho E.-S."/>
            <person name="Hwang C.Y."/>
            <person name="Yoon D.J."/>
        </authorList>
    </citation>
    <scope>NUCLEOTIDE SEQUENCE [LARGE SCALE GENOMIC DNA]</scope>
    <source>
        <strain evidence="1 2">KIGAM252</strain>
    </source>
</reference>
<accession>A0ABS5LJ14</accession>
<evidence type="ECO:0008006" key="3">
    <source>
        <dbReference type="Google" id="ProtNLM"/>
    </source>
</evidence>
<dbReference type="SUPFAM" id="SSF50969">
    <property type="entry name" value="YVTN repeat-like/Quinoprotein amine dehydrogenase"/>
    <property type="match status" value="1"/>
</dbReference>
<sequence length="653" mass="69801">MKKILISTLIMTCCLGILQQPKVSSAPVFQKIGQQITNLNVTAAASAVNKKGEPLMYTMLQGLPAKLIVTNLSTGRVVDSESLDGSTAGWSIQADSEQVWIGTTPGELLYRYDPNSMKLEKAGKATAKNGTTIWGLAYSAKEKVLYGVSANEGRLFSYASGKFKDLGTVVSGKKDAKSVASDDANRQLFIGTGAPATLVSYDIKTAKKQSILPSRYMSQKQIDSIRVVGSLVFVKSNPENKILVFDAKSKKLTGELAATSRGVSPKSPKENSVYYANGTSLYRYDLGSKKSELVVHNRIPTSIVSLDFVVFPGSSEAVLTGKVGNSDRYFTYKSTSQSYENLNLVLPPQGVEVHKIGAGADGKIYSSGFLNGKMGTYQPSTGTSVIQEAIGQMESMASANGKLYFGVYPGAKILEYNPSAPWSAGQNPKQVAAFDGSGQDRPMAAAALPGSKQIVFGTAPRSGKNGGALAIYDTASRKASVRHQIVKDQSIVSLAFHSGSKKVYAGTSIFGKANVDKNKTNAVLFALPAGNLMGKPEIIRLPFKHVQYISALAAAKDGRIVGIADGNVFIYSPGKGVTIQRPVVKSVSGYTPHASLAIGRDGNVYGTVEKILFKLDMKTYKMAVLRKGPDQVAADSTGGLFFHDEKDLWKMNY</sequence>
<evidence type="ECO:0000313" key="1">
    <source>
        <dbReference type="EMBL" id="MBS2970749.1"/>
    </source>
</evidence>
<evidence type="ECO:0000313" key="2">
    <source>
        <dbReference type="Proteomes" id="UP000682403"/>
    </source>
</evidence>
<dbReference type="InterPro" id="IPR011044">
    <property type="entry name" value="Quino_amine_DH_bsu"/>
</dbReference>
<organism evidence="1 2">
    <name type="scientific">Metabacillus flavus</name>
    <dbReference type="NCBI Taxonomy" id="2823519"/>
    <lineage>
        <taxon>Bacteria</taxon>
        <taxon>Bacillati</taxon>
        <taxon>Bacillota</taxon>
        <taxon>Bacilli</taxon>
        <taxon>Bacillales</taxon>
        <taxon>Bacillaceae</taxon>
        <taxon>Metabacillus</taxon>
    </lineage>
</organism>
<dbReference type="RefSeq" id="WP_211561386.1">
    <property type="nucleotide sequence ID" value="NZ_JAGVRK010000001.1"/>
</dbReference>